<dbReference type="EMBL" id="KM657822">
    <property type="protein sequence ID" value="AIW02352.1"/>
    <property type="molecule type" value="Genomic_DNA"/>
</dbReference>
<evidence type="ECO:0000313" key="1">
    <source>
        <dbReference type="EMBL" id="AIW02352.1"/>
    </source>
</evidence>
<reference evidence="1 2" key="1">
    <citation type="submission" date="2014-09" db="EMBL/GenBank/DDBJ databases">
        <title>Genome of Escherichia coli infecting bacteriophage vB_EcoM-VpaE1.</title>
        <authorList>
            <person name="Truncaite L."/>
            <person name="Simoliunas E."/>
            <person name="Zajanckauskaite A."/>
            <person name="Kaliniene L."/>
            <person name="Vilkaityte M."/>
            <person name="Meskys R."/>
        </authorList>
    </citation>
    <scope>NUCLEOTIDE SEQUENCE [LARGE SCALE GENOMIC DNA]</scope>
    <source>
        <strain evidence="1">VpaE1</strain>
    </source>
</reference>
<dbReference type="Proteomes" id="UP000030212">
    <property type="component" value="Genome"/>
</dbReference>
<accession>A0A0A0RPW5</accession>
<protein>
    <submittedName>
        <fullName evidence="1">DNA polymerase</fullName>
    </submittedName>
</protein>
<gene>
    <name evidence="1" type="ORF">VpaE1_092</name>
</gene>
<name>A0A0A0RPW5_9CAUD</name>
<organism evidence="1 2">
    <name type="scientific">Escherichia phage vB_EcoM-VpaE1</name>
    <dbReference type="NCBI Taxonomy" id="1555238"/>
    <lineage>
        <taxon>Viruses</taxon>
        <taxon>Duplodnaviria</taxon>
        <taxon>Heunggongvirae</taxon>
        <taxon>Uroviricota</taxon>
        <taxon>Caudoviricetes</taxon>
        <taxon>Andersonviridae</taxon>
        <taxon>Ounavirinae</taxon>
        <taxon>Felixounavirus</taxon>
        <taxon>Felixounavirus VpaE1</taxon>
    </lineage>
</organism>
<dbReference type="KEGG" id="vg:24722110"/>
<dbReference type="Gene3D" id="3.30.70.370">
    <property type="match status" value="1"/>
</dbReference>
<dbReference type="OrthoDB" id="8868at10239"/>
<proteinExistence type="predicted"/>
<evidence type="ECO:0000313" key="2">
    <source>
        <dbReference type="Proteomes" id="UP000030212"/>
    </source>
</evidence>
<sequence>MFGAGDEKFAKTIKASTTEEGALTKQTYFVRLPKIKKLIDNLEADFKATKKALEEVFGKTAAISKGGFVKVAGAWLWCKSPHKLLNYLLMGSESQVQNEAINLACRRTCEEGLTKLNGRKPAIGARLLLAYHDENSWECPEEMTQDVKAVIDWMYGQASRNLGLKEETLVTGTGKVGKNWLEVH</sequence>
<dbReference type="RefSeq" id="YP_009147361.1">
    <property type="nucleotide sequence ID" value="NC_027337.1"/>
</dbReference>
<keyword evidence="2" id="KW-1185">Reference proteome</keyword>
<dbReference type="InterPro" id="IPR043502">
    <property type="entry name" value="DNA/RNA_pol_sf"/>
</dbReference>
<dbReference type="SUPFAM" id="SSF56672">
    <property type="entry name" value="DNA/RNA polymerases"/>
    <property type="match status" value="1"/>
</dbReference>
<dbReference type="GeneID" id="24722110"/>